<evidence type="ECO:0000313" key="7">
    <source>
        <dbReference type="Proteomes" id="UP000251205"/>
    </source>
</evidence>
<dbReference type="InterPro" id="IPR036259">
    <property type="entry name" value="MFS_trans_sf"/>
</dbReference>
<feature type="transmembrane region" description="Helical" evidence="4">
    <location>
        <begin position="327"/>
        <end position="348"/>
    </location>
</feature>
<dbReference type="PANTHER" id="PTHR23539:SF1">
    <property type="entry name" value="MAJOR FACILITATOR SUPERFAMILY (MFS) PROFILE DOMAIN-CONTAINING PROTEIN"/>
    <property type="match status" value="1"/>
</dbReference>
<comment type="caution">
    <text evidence="6">The sequence shown here is derived from an EMBL/GenBank/DDBJ whole genome shotgun (WGS) entry which is preliminary data.</text>
</comment>
<feature type="transmembrane region" description="Helical" evidence="4">
    <location>
        <begin position="168"/>
        <end position="188"/>
    </location>
</feature>
<evidence type="ECO:0000313" key="6">
    <source>
        <dbReference type="EMBL" id="RAX37446.1"/>
    </source>
</evidence>
<dbReference type="Proteomes" id="UP000251205">
    <property type="component" value="Unassembled WGS sequence"/>
</dbReference>
<gene>
    <name evidence="6" type="ORF">DQ393_32115</name>
</gene>
<keyword evidence="2 4" id="KW-1133">Transmembrane helix</keyword>
<dbReference type="InterPro" id="IPR011701">
    <property type="entry name" value="MFS"/>
</dbReference>
<dbReference type="Pfam" id="PF07690">
    <property type="entry name" value="MFS_1"/>
    <property type="match status" value="1"/>
</dbReference>
<dbReference type="InterPro" id="IPR020846">
    <property type="entry name" value="MFS_dom"/>
</dbReference>
<dbReference type="AlphaFoldDB" id="A0A329Y180"/>
<dbReference type="GO" id="GO:0022857">
    <property type="term" value="F:transmembrane transporter activity"/>
    <property type="evidence" value="ECO:0007669"/>
    <property type="project" value="InterPro"/>
</dbReference>
<accession>A0A329Y180</accession>
<sequence length="432" mass="44448">MPRSSPFDQQARALIPLALLNFFMADVQAGIGPFLGVFLIAHGWQSGSIGSVMTIGGFAGMLMMAPAGAFIDETTHKRACIIVLGICTVLASMTILLSQAFWVVALSQVATAVAGAAIGPALSGITLGIVRQAGFNRQTGYNQAFNHAGNLVGAALSGWLGWMFGLTAVFWLSAVFGVLTIGSVLMVPSAAIDDNEARGAVLTVIGPQGKTETAAQRKPSGFTVLAESKPLLILAGALALFHLGNGAMLPLYGLAVVSAKRGDPAAFVALTVVVAQGTMIITSLIAMHMAERRGQWLVLLISFMSLPVRGFVAAHLITAWGVYPVQILDGVGAGLQSVAVPALVARILNGTGRINAGQGIVMTVQGVGASLSPAIGGWLAQEIGYSAMFVILGSFALGSIALWIGFHGVLRAAAAVPEPIEVASPRLPEGTS</sequence>
<name>A0A329Y180_RHITR</name>
<feature type="transmembrane region" description="Helical" evidence="4">
    <location>
        <begin position="142"/>
        <end position="162"/>
    </location>
</feature>
<evidence type="ECO:0000259" key="5">
    <source>
        <dbReference type="PROSITE" id="PS50850"/>
    </source>
</evidence>
<proteinExistence type="predicted"/>
<feature type="transmembrane region" description="Helical" evidence="4">
    <location>
        <begin position="12"/>
        <end position="41"/>
    </location>
</feature>
<feature type="transmembrane region" description="Helical" evidence="4">
    <location>
        <begin position="385"/>
        <end position="406"/>
    </location>
</feature>
<dbReference type="EMBL" id="QMKK01000061">
    <property type="protein sequence ID" value="RAX37446.1"/>
    <property type="molecule type" value="Genomic_DNA"/>
</dbReference>
<feature type="transmembrane region" description="Helical" evidence="4">
    <location>
        <begin position="79"/>
        <end position="103"/>
    </location>
</feature>
<keyword evidence="1 4" id="KW-0812">Transmembrane</keyword>
<feature type="domain" description="Major facilitator superfamily (MFS) profile" evidence="5">
    <location>
        <begin position="230"/>
        <end position="432"/>
    </location>
</feature>
<dbReference type="SUPFAM" id="SSF103473">
    <property type="entry name" value="MFS general substrate transporter"/>
    <property type="match status" value="1"/>
</dbReference>
<evidence type="ECO:0000256" key="2">
    <source>
        <dbReference type="ARBA" id="ARBA00022989"/>
    </source>
</evidence>
<evidence type="ECO:0000256" key="1">
    <source>
        <dbReference type="ARBA" id="ARBA00022692"/>
    </source>
</evidence>
<evidence type="ECO:0000256" key="4">
    <source>
        <dbReference type="SAM" id="Phobius"/>
    </source>
</evidence>
<dbReference type="Gene3D" id="1.20.1250.20">
    <property type="entry name" value="MFS general substrate transporter like domains"/>
    <property type="match status" value="2"/>
</dbReference>
<feature type="transmembrane region" description="Helical" evidence="4">
    <location>
        <begin position="265"/>
        <end position="285"/>
    </location>
</feature>
<keyword evidence="3 4" id="KW-0472">Membrane</keyword>
<feature type="transmembrane region" description="Helical" evidence="4">
    <location>
        <begin position="297"/>
        <end position="321"/>
    </location>
</feature>
<organism evidence="6 7">
    <name type="scientific">Rhizobium tropici</name>
    <dbReference type="NCBI Taxonomy" id="398"/>
    <lineage>
        <taxon>Bacteria</taxon>
        <taxon>Pseudomonadati</taxon>
        <taxon>Pseudomonadota</taxon>
        <taxon>Alphaproteobacteria</taxon>
        <taxon>Hyphomicrobiales</taxon>
        <taxon>Rhizobiaceae</taxon>
        <taxon>Rhizobium/Agrobacterium group</taxon>
        <taxon>Rhizobium</taxon>
    </lineage>
</organism>
<feature type="transmembrane region" description="Helical" evidence="4">
    <location>
        <begin position="231"/>
        <end position="253"/>
    </location>
</feature>
<feature type="transmembrane region" description="Helical" evidence="4">
    <location>
        <begin position="360"/>
        <end position="379"/>
    </location>
</feature>
<reference evidence="6 7" key="1">
    <citation type="submission" date="2018-06" db="EMBL/GenBank/DDBJ databases">
        <title>Whole Genome Sequence of an efficient microsymbiont, Rhizobium tropici.</title>
        <authorList>
            <person name="Srinivasan R."/>
            <person name="Singh H.V."/>
            <person name="Srivastava R."/>
            <person name="Kumari B."/>
            <person name="Radhakrishna A."/>
        </authorList>
    </citation>
    <scope>NUCLEOTIDE SEQUENCE [LARGE SCALE GENOMIC DNA]</scope>
    <source>
        <strain evidence="6 7">IGFRI Rhizo-19</strain>
    </source>
</reference>
<protein>
    <submittedName>
        <fullName evidence="6">MFS transporter</fullName>
    </submittedName>
</protein>
<feature type="transmembrane region" description="Helical" evidence="4">
    <location>
        <begin position="109"/>
        <end position="130"/>
    </location>
</feature>
<dbReference type="PANTHER" id="PTHR23539">
    <property type="entry name" value="MFS TRANSPORTER"/>
    <property type="match status" value="1"/>
</dbReference>
<evidence type="ECO:0000256" key="3">
    <source>
        <dbReference type="ARBA" id="ARBA00023136"/>
    </source>
</evidence>
<dbReference type="PROSITE" id="PS50850">
    <property type="entry name" value="MFS"/>
    <property type="match status" value="1"/>
</dbReference>
<dbReference type="OrthoDB" id="9812574at2"/>
<feature type="transmembrane region" description="Helical" evidence="4">
    <location>
        <begin position="47"/>
        <end position="67"/>
    </location>
</feature>
<dbReference type="RefSeq" id="WP_112345711.1">
    <property type="nucleotide sequence ID" value="NZ_QMKK01000061.1"/>
</dbReference>